<dbReference type="GO" id="GO:0016758">
    <property type="term" value="F:hexosyltransferase activity"/>
    <property type="evidence" value="ECO:0007669"/>
    <property type="project" value="TreeGrafter"/>
</dbReference>
<dbReference type="AlphaFoldDB" id="A0A1I3BX03"/>
<keyword evidence="4" id="KW-1185">Reference proteome</keyword>
<keyword evidence="3" id="KW-0808">Transferase</keyword>
<dbReference type="InterPro" id="IPR028098">
    <property type="entry name" value="Glyco_trans_4-like_N"/>
</dbReference>
<name>A0A1I3BX03_9LACT</name>
<dbReference type="InterPro" id="IPR050194">
    <property type="entry name" value="Glycosyltransferase_grp1"/>
</dbReference>
<dbReference type="Gene3D" id="3.40.50.2000">
    <property type="entry name" value="Glycogen Phosphorylase B"/>
    <property type="match status" value="2"/>
</dbReference>
<organism evidence="3 4">
    <name type="scientific">Pisciglobus halotolerans</name>
    <dbReference type="NCBI Taxonomy" id="745365"/>
    <lineage>
        <taxon>Bacteria</taxon>
        <taxon>Bacillati</taxon>
        <taxon>Bacillota</taxon>
        <taxon>Bacilli</taxon>
        <taxon>Lactobacillales</taxon>
        <taxon>Carnobacteriaceae</taxon>
    </lineage>
</organism>
<dbReference type="Proteomes" id="UP000198668">
    <property type="component" value="Unassembled WGS sequence"/>
</dbReference>
<evidence type="ECO:0000313" key="3">
    <source>
        <dbReference type="EMBL" id="SFH66878.1"/>
    </source>
</evidence>
<accession>A0A1I3BX03</accession>
<reference evidence="3 4" key="1">
    <citation type="submission" date="2016-10" db="EMBL/GenBank/DDBJ databases">
        <authorList>
            <person name="de Groot N.N."/>
        </authorList>
    </citation>
    <scope>NUCLEOTIDE SEQUENCE [LARGE SCALE GENOMIC DNA]</scope>
    <source>
        <strain evidence="3 4">DSM 27630</strain>
    </source>
</reference>
<dbReference type="InterPro" id="IPR001296">
    <property type="entry name" value="Glyco_trans_1"/>
</dbReference>
<dbReference type="EMBL" id="FOQE01000010">
    <property type="protein sequence ID" value="SFH66878.1"/>
    <property type="molecule type" value="Genomic_DNA"/>
</dbReference>
<dbReference type="FunFam" id="3.40.50.2000:FF:000136">
    <property type="entry name" value="Glycosyl transferase, group 1"/>
    <property type="match status" value="1"/>
</dbReference>
<dbReference type="SUPFAM" id="SSF53756">
    <property type="entry name" value="UDP-Glycosyltransferase/glycogen phosphorylase"/>
    <property type="match status" value="1"/>
</dbReference>
<feature type="domain" description="Glycosyl transferase family 1" evidence="1">
    <location>
        <begin position="192"/>
        <end position="348"/>
    </location>
</feature>
<dbReference type="Pfam" id="PF13439">
    <property type="entry name" value="Glyco_transf_4"/>
    <property type="match status" value="1"/>
</dbReference>
<evidence type="ECO:0000259" key="2">
    <source>
        <dbReference type="Pfam" id="PF13439"/>
    </source>
</evidence>
<dbReference type="RefSeq" id="WP_092091974.1">
    <property type="nucleotide sequence ID" value="NZ_FOQE01000010.1"/>
</dbReference>
<proteinExistence type="predicted"/>
<dbReference type="PANTHER" id="PTHR45947:SF3">
    <property type="entry name" value="SULFOQUINOVOSYL TRANSFERASE SQD2"/>
    <property type="match status" value="1"/>
</dbReference>
<evidence type="ECO:0000313" key="4">
    <source>
        <dbReference type="Proteomes" id="UP000198668"/>
    </source>
</evidence>
<gene>
    <name evidence="3" type="ORF">SAMN04489868_11068</name>
</gene>
<evidence type="ECO:0000259" key="1">
    <source>
        <dbReference type="Pfam" id="PF00534"/>
    </source>
</evidence>
<sequence length="388" mass="43801">MKIGIFTDTYFPQVSGVATSIQTLKEELEDNGHEVTIFTTTDPHANEEEEKDIVRFTSIPFFSFKDRRVAIGGKHQALKMARQLGLEMIHTQTEFSLGLTGKYVAEQMRIPCVHTYHTLYERYLHYVAKGKILRPSHVKIMSKYFCNQTDGIIVPSEKTKQILLSYGVSQKIAVIPTGVNLKKLSAKSDRDIRCELNISAHNIVLLSLSRLAEEKNIEALLHAMPEILRRYPSAKMLVVGDGPNRMALEQLSEDLSLKEALYFVGEVKSSEVNAYYQAADLYVNASSSETQGLTYIEAIAAGTAIIAKDCSYTNMLIYSGDFGATYHTDKELAQTVIQYLEKSHSENQEAIERKHLLQAISSEVFAEEVMDFYETVLDTYTWDKEFSS</sequence>
<dbReference type="OrthoDB" id="9802525at2"/>
<dbReference type="PANTHER" id="PTHR45947">
    <property type="entry name" value="SULFOQUINOVOSYL TRANSFERASE SQD2"/>
    <property type="match status" value="1"/>
</dbReference>
<protein>
    <submittedName>
        <fullName evidence="3">1,2-diacylglycerol 3-alpha-glucosyltransferase</fullName>
    </submittedName>
</protein>
<feature type="domain" description="Glycosyltransferase subfamily 4-like N-terminal" evidence="2">
    <location>
        <begin position="14"/>
        <end position="182"/>
    </location>
</feature>
<dbReference type="Pfam" id="PF00534">
    <property type="entry name" value="Glycos_transf_1"/>
    <property type="match status" value="1"/>
</dbReference>